<dbReference type="PANTHER" id="PTHR45436:SF5">
    <property type="entry name" value="SENSOR HISTIDINE KINASE TRCS"/>
    <property type="match status" value="1"/>
</dbReference>
<name>A0A9D1V361_9FIRM</name>
<dbReference type="PANTHER" id="PTHR45436">
    <property type="entry name" value="SENSOR HISTIDINE KINASE YKOH"/>
    <property type="match status" value="1"/>
</dbReference>
<dbReference type="Proteomes" id="UP000824193">
    <property type="component" value="Unassembled WGS sequence"/>
</dbReference>
<evidence type="ECO:0000256" key="10">
    <source>
        <dbReference type="ARBA" id="ARBA00023136"/>
    </source>
</evidence>
<accession>A0A9D1V361</accession>
<dbReference type="Gene3D" id="1.10.287.130">
    <property type="match status" value="1"/>
</dbReference>
<evidence type="ECO:0000256" key="4">
    <source>
        <dbReference type="ARBA" id="ARBA00022553"/>
    </source>
</evidence>
<reference evidence="12" key="1">
    <citation type="journal article" date="2021" name="PeerJ">
        <title>Extensive microbial diversity within the chicken gut microbiome revealed by metagenomics and culture.</title>
        <authorList>
            <person name="Gilroy R."/>
            <person name="Ravi A."/>
            <person name="Getino M."/>
            <person name="Pursley I."/>
            <person name="Horton D.L."/>
            <person name="Alikhan N.F."/>
            <person name="Baker D."/>
            <person name="Gharbi K."/>
            <person name="Hall N."/>
            <person name="Watson M."/>
            <person name="Adriaenssens E.M."/>
            <person name="Foster-Nyarko E."/>
            <person name="Jarju S."/>
            <person name="Secka A."/>
            <person name="Antonio M."/>
            <person name="Oren A."/>
            <person name="Chaudhuri R.R."/>
            <person name="La Ragione R."/>
            <person name="Hildebrand F."/>
            <person name="Pallen M.J."/>
        </authorList>
    </citation>
    <scope>NUCLEOTIDE SEQUENCE</scope>
    <source>
        <strain evidence="12">2239</strain>
    </source>
</reference>
<comment type="subcellular location">
    <subcellularLocation>
        <location evidence="2">Membrane</location>
    </subcellularLocation>
</comment>
<evidence type="ECO:0000256" key="2">
    <source>
        <dbReference type="ARBA" id="ARBA00004370"/>
    </source>
</evidence>
<evidence type="ECO:0000259" key="11">
    <source>
        <dbReference type="PROSITE" id="PS50109"/>
    </source>
</evidence>
<dbReference type="SUPFAM" id="SSF47384">
    <property type="entry name" value="Homodimeric domain of signal transducing histidine kinase"/>
    <property type="match status" value="1"/>
</dbReference>
<dbReference type="EMBL" id="DXFW01000012">
    <property type="protein sequence ID" value="HIX05282.1"/>
    <property type="molecule type" value="Genomic_DNA"/>
</dbReference>
<dbReference type="Pfam" id="PF02518">
    <property type="entry name" value="HATPase_c"/>
    <property type="match status" value="1"/>
</dbReference>
<dbReference type="InterPro" id="IPR050428">
    <property type="entry name" value="TCS_sensor_his_kinase"/>
</dbReference>
<dbReference type="PRINTS" id="PR00344">
    <property type="entry name" value="BCTRLSENSOR"/>
</dbReference>
<dbReference type="InterPro" id="IPR003661">
    <property type="entry name" value="HisK_dim/P_dom"/>
</dbReference>
<dbReference type="InterPro" id="IPR036097">
    <property type="entry name" value="HisK_dim/P_sf"/>
</dbReference>
<evidence type="ECO:0000313" key="13">
    <source>
        <dbReference type="Proteomes" id="UP000824193"/>
    </source>
</evidence>
<organism evidence="12 13">
    <name type="scientific">Candidatus Allofournierella pullicola</name>
    <dbReference type="NCBI Taxonomy" id="2838596"/>
    <lineage>
        <taxon>Bacteria</taxon>
        <taxon>Bacillati</taxon>
        <taxon>Bacillota</taxon>
        <taxon>Clostridia</taxon>
        <taxon>Eubacteriales</taxon>
        <taxon>Oscillospiraceae</taxon>
        <taxon>Allofournierella</taxon>
    </lineage>
</organism>
<dbReference type="InterPro" id="IPR036890">
    <property type="entry name" value="HATPase_C_sf"/>
</dbReference>
<keyword evidence="5" id="KW-0808">Transferase</keyword>
<protein>
    <recommendedName>
        <fullName evidence="3">histidine kinase</fullName>
        <ecNumber evidence="3">2.7.13.3</ecNumber>
    </recommendedName>
</protein>
<evidence type="ECO:0000256" key="5">
    <source>
        <dbReference type="ARBA" id="ARBA00022679"/>
    </source>
</evidence>
<evidence type="ECO:0000256" key="3">
    <source>
        <dbReference type="ARBA" id="ARBA00012438"/>
    </source>
</evidence>
<evidence type="ECO:0000256" key="6">
    <source>
        <dbReference type="ARBA" id="ARBA00022692"/>
    </source>
</evidence>
<keyword evidence="4" id="KW-0597">Phosphoprotein</keyword>
<dbReference type="InterPro" id="IPR003594">
    <property type="entry name" value="HATPase_dom"/>
</dbReference>
<keyword evidence="9" id="KW-0902">Two-component regulatory system</keyword>
<dbReference type="GO" id="GO:0016020">
    <property type="term" value="C:membrane"/>
    <property type="evidence" value="ECO:0007669"/>
    <property type="project" value="UniProtKB-SubCell"/>
</dbReference>
<dbReference type="AlphaFoldDB" id="A0A9D1V361"/>
<keyword evidence="6" id="KW-0812">Transmembrane</keyword>
<keyword evidence="8" id="KW-1133">Transmembrane helix</keyword>
<dbReference type="EC" id="2.7.13.3" evidence="3"/>
<sequence length="346" mass="37477">MRSREAKKFLLGLLLAEAGFTAAAALLFGAGTALLVALCSGTCLTMAVRFCIRRAQEIDQLSEYLASVYAGGEILDIRTQREGELNALRDDIYKITTILGQQKAALEADKRLLADFLGDVAHQLKTPIAAILLQTELWEDKAVPACEKDQCACNVAQAAERMSWLVEQLLKLCRLDAAVVRFEQKPNDALDLLRSAAQSVRPLCAGRGVTVEWTGQQVSCLCDRAWTLEALTNLAKNAAEHTKRGGKVTLSCEGNALYTEMTVENDGPPISQEEFPHLFQRFWRGKNAAPGSVGIGLALAKAIAQGQGGTVRAENGIRGPRFTLRFYAGDEAVTVLSLGSHPEAVF</sequence>
<comment type="catalytic activity">
    <reaction evidence="1">
        <text>ATP + protein L-histidine = ADP + protein N-phospho-L-histidine.</text>
        <dbReference type="EC" id="2.7.13.3"/>
    </reaction>
</comment>
<gene>
    <name evidence="12" type="ORF">H9865_04120</name>
</gene>
<dbReference type="GO" id="GO:0000155">
    <property type="term" value="F:phosphorelay sensor kinase activity"/>
    <property type="evidence" value="ECO:0007669"/>
    <property type="project" value="InterPro"/>
</dbReference>
<reference evidence="12" key="2">
    <citation type="submission" date="2021-04" db="EMBL/GenBank/DDBJ databases">
        <authorList>
            <person name="Gilroy R."/>
        </authorList>
    </citation>
    <scope>NUCLEOTIDE SEQUENCE</scope>
    <source>
        <strain evidence="12">2239</strain>
    </source>
</reference>
<evidence type="ECO:0000256" key="7">
    <source>
        <dbReference type="ARBA" id="ARBA00022777"/>
    </source>
</evidence>
<evidence type="ECO:0000256" key="9">
    <source>
        <dbReference type="ARBA" id="ARBA00023012"/>
    </source>
</evidence>
<dbReference type="InterPro" id="IPR005467">
    <property type="entry name" value="His_kinase_dom"/>
</dbReference>
<keyword evidence="10" id="KW-0472">Membrane</keyword>
<dbReference type="SUPFAM" id="SSF55874">
    <property type="entry name" value="ATPase domain of HSP90 chaperone/DNA topoisomerase II/histidine kinase"/>
    <property type="match status" value="1"/>
</dbReference>
<proteinExistence type="predicted"/>
<dbReference type="Pfam" id="PF00512">
    <property type="entry name" value="HisKA"/>
    <property type="match status" value="1"/>
</dbReference>
<dbReference type="SMART" id="SM00388">
    <property type="entry name" value="HisKA"/>
    <property type="match status" value="1"/>
</dbReference>
<dbReference type="SMART" id="SM00387">
    <property type="entry name" value="HATPase_c"/>
    <property type="match status" value="1"/>
</dbReference>
<evidence type="ECO:0000256" key="8">
    <source>
        <dbReference type="ARBA" id="ARBA00022989"/>
    </source>
</evidence>
<dbReference type="InterPro" id="IPR004358">
    <property type="entry name" value="Sig_transdc_His_kin-like_C"/>
</dbReference>
<dbReference type="Gene3D" id="3.30.565.10">
    <property type="entry name" value="Histidine kinase-like ATPase, C-terminal domain"/>
    <property type="match status" value="1"/>
</dbReference>
<dbReference type="PROSITE" id="PS50109">
    <property type="entry name" value="HIS_KIN"/>
    <property type="match status" value="1"/>
</dbReference>
<feature type="domain" description="Histidine kinase" evidence="11">
    <location>
        <begin position="119"/>
        <end position="330"/>
    </location>
</feature>
<comment type="caution">
    <text evidence="12">The sequence shown here is derived from an EMBL/GenBank/DDBJ whole genome shotgun (WGS) entry which is preliminary data.</text>
</comment>
<keyword evidence="7 12" id="KW-0418">Kinase</keyword>
<dbReference type="CDD" id="cd00082">
    <property type="entry name" value="HisKA"/>
    <property type="match status" value="1"/>
</dbReference>
<evidence type="ECO:0000313" key="12">
    <source>
        <dbReference type="EMBL" id="HIX05282.1"/>
    </source>
</evidence>
<evidence type="ECO:0000256" key="1">
    <source>
        <dbReference type="ARBA" id="ARBA00000085"/>
    </source>
</evidence>